<comment type="caution">
    <text evidence="1">The sequence shown here is derived from an EMBL/GenBank/DDBJ whole genome shotgun (WGS) entry which is preliminary data.</text>
</comment>
<gene>
    <name evidence="1" type="ORF">NKR19_g7561</name>
</gene>
<organism evidence="1 2">
    <name type="scientific">Coniochaeta hoffmannii</name>
    <dbReference type="NCBI Taxonomy" id="91930"/>
    <lineage>
        <taxon>Eukaryota</taxon>
        <taxon>Fungi</taxon>
        <taxon>Dikarya</taxon>
        <taxon>Ascomycota</taxon>
        <taxon>Pezizomycotina</taxon>
        <taxon>Sordariomycetes</taxon>
        <taxon>Sordariomycetidae</taxon>
        <taxon>Coniochaetales</taxon>
        <taxon>Coniochaetaceae</taxon>
        <taxon>Coniochaeta</taxon>
    </lineage>
</organism>
<accession>A0AA38RJV3</accession>
<protein>
    <submittedName>
        <fullName evidence="1">Uncharacterized protein</fullName>
    </submittedName>
</protein>
<name>A0AA38RJV3_9PEZI</name>
<reference evidence="1" key="1">
    <citation type="submission" date="2022-07" db="EMBL/GenBank/DDBJ databases">
        <title>Fungi with potential for degradation of polypropylene.</title>
        <authorList>
            <person name="Gostincar C."/>
        </authorList>
    </citation>
    <scope>NUCLEOTIDE SEQUENCE</scope>
    <source>
        <strain evidence="1">EXF-13287</strain>
    </source>
</reference>
<evidence type="ECO:0000313" key="1">
    <source>
        <dbReference type="EMBL" id="KAJ9139240.1"/>
    </source>
</evidence>
<keyword evidence="2" id="KW-1185">Reference proteome</keyword>
<dbReference type="EMBL" id="JANBVN010000134">
    <property type="protein sequence ID" value="KAJ9139240.1"/>
    <property type="molecule type" value="Genomic_DNA"/>
</dbReference>
<dbReference type="Proteomes" id="UP001174691">
    <property type="component" value="Unassembled WGS sequence"/>
</dbReference>
<sequence length="138" mass="16291">MEDKEQEEGGRAAFLDGRPLSAHMRESWETGRFWVNYAAKKSWAFDAVFWTFLDKRFFGPRDREVADKDLWRTRLDLLSQEEQEAMVPLVMQKMDESRERILIEWDPDEARKRVCQSFCLIDQSCGVVMNAAYLLGFL</sequence>
<proteinExistence type="predicted"/>
<evidence type="ECO:0000313" key="2">
    <source>
        <dbReference type="Proteomes" id="UP001174691"/>
    </source>
</evidence>
<dbReference type="AlphaFoldDB" id="A0AA38RJV3"/>